<protein>
    <submittedName>
        <fullName evidence="3">CPBP family intramembrane metalloprotease</fullName>
    </submittedName>
</protein>
<keyword evidence="1" id="KW-0472">Membrane</keyword>
<feature type="transmembrane region" description="Helical" evidence="1">
    <location>
        <begin position="73"/>
        <end position="96"/>
    </location>
</feature>
<dbReference type="GO" id="GO:0004175">
    <property type="term" value="F:endopeptidase activity"/>
    <property type="evidence" value="ECO:0007669"/>
    <property type="project" value="UniProtKB-ARBA"/>
</dbReference>
<feature type="domain" description="CAAX prenyl protease 2/Lysostaphin resistance protein A-like" evidence="2">
    <location>
        <begin position="114"/>
        <end position="205"/>
    </location>
</feature>
<evidence type="ECO:0000313" key="4">
    <source>
        <dbReference type="Proteomes" id="UP000290253"/>
    </source>
</evidence>
<dbReference type="EMBL" id="SDMK01000005">
    <property type="protein sequence ID" value="RXS93296.1"/>
    <property type="molecule type" value="Genomic_DNA"/>
</dbReference>
<feature type="transmembrane region" description="Helical" evidence="1">
    <location>
        <begin position="203"/>
        <end position="220"/>
    </location>
</feature>
<gene>
    <name evidence="3" type="ORF">ESZ00_18230</name>
</gene>
<evidence type="ECO:0000256" key="1">
    <source>
        <dbReference type="SAM" id="Phobius"/>
    </source>
</evidence>
<comment type="caution">
    <text evidence="3">The sequence shown here is derived from an EMBL/GenBank/DDBJ whole genome shotgun (WGS) entry which is preliminary data.</text>
</comment>
<organism evidence="3 4">
    <name type="scientific">Silvibacterium dinghuense</name>
    <dbReference type="NCBI Taxonomy" id="1560006"/>
    <lineage>
        <taxon>Bacteria</taxon>
        <taxon>Pseudomonadati</taxon>
        <taxon>Acidobacteriota</taxon>
        <taxon>Terriglobia</taxon>
        <taxon>Terriglobales</taxon>
        <taxon>Acidobacteriaceae</taxon>
        <taxon>Silvibacterium</taxon>
    </lineage>
</organism>
<dbReference type="GO" id="GO:0080120">
    <property type="term" value="P:CAAX-box protein maturation"/>
    <property type="evidence" value="ECO:0007669"/>
    <property type="project" value="UniProtKB-ARBA"/>
</dbReference>
<feature type="transmembrane region" description="Helical" evidence="1">
    <location>
        <begin position="45"/>
        <end position="61"/>
    </location>
</feature>
<keyword evidence="3" id="KW-0482">Metalloprotease</keyword>
<feature type="transmembrane region" description="Helical" evidence="1">
    <location>
        <begin position="154"/>
        <end position="183"/>
    </location>
</feature>
<name>A0A4Q1S9E1_9BACT</name>
<dbReference type="AlphaFoldDB" id="A0A4Q1S9E1"/>
<evidence type="ECO:0000259" key="2">
    <source>
        <dbReference type="Pfam" id="PF02517"/>
    </source>
</evidence>
<dbReference type="GO" id="GO:0008237">
    <property type="term" value="F:metallopeptidase activity"/>
    <property type="evidence" value="ECO:0007669"/>
    <property type="project" value="UniProtKB-KW"/>
</dbReference>
<feature type="transmembrane region" description="Helical" evidence="1">
    <location>
        <begin position="112"/>
        <end position="133"/>
    </location>
</feature>
<evidence type="ECO:0000313" key="3">
    <source>
        <dbReference type="EMBL" id="RXS93296.1"/>
    </source>
</evidence>
<keyword evidence="1" id="KW-1133">Transmembrane helix</keyword>
<dbReference type="Proteomes" id="UP000290253">
    <property type="component" value="Unassembled WGS sequence"/>
</dbReference>
<dbReference type="GO" id="GO:0006508">
    <property type="term" value="P:proteolysis"/>
    <property type="evidence" value="ECO:0007669"/>
    <property type="project" value="UniProtKB-KW"/>
</dbReference>
<accession>A0A4Q1S9E1</accession>
<sequence>MERGAGKLMKLRTRQGLMMECLLLFLFIPALLALLPPFIPPMPLLWALALYCLVALRRDPAFHRRELWNRKPFPAALPSICMLFAAGAALIAALVWKNSPTLFFTFTREHPVVWAVVMLLYPVFSVYPQGIVYRAFLMHRYRELAPGRQKETALILLSAVSFAFMHIVFRNWVAMALTFPGGLLFAWRQLRTRSLLTSSVEHALYGCFLFSVGLGSYFYARLI</sequence>
<reference evidence="3 4" key="1">
    <citation type="journal article" date="2016" name="Int. J. Syst. Evol. Microbiol.">
        <title>Acidipila dinghuensis sp. nov., an acidobacterium isolated from forest soil.</title>
        <authorList>
            <person name="Jiang Y.W."/>
            <person name="Wang J."/>
            <person name="Chen M.H."/>
            <person name="Lv Y.Y."/>
            <person name="Qiu L.H."/>
        </authorList>
    </citation>
    <scope>NUCLEOTIDE SEQUENCE [LARGE SCALE GENOMIC DNA]</scope>
    <source>
        <strain evidence="3 4">DHOF10</strain>
    </source>
</reference>
<proteinExistence type="predicted"/>
<keyword evidence="4" id="KW-1185">Reference proteome</keyword>
<dbReference type="Pfam" id="PF02517">
    <property type="entry name" value="Rce1-like"/>
    <property type="match status" value="1"/>
</dbReference>
<keyword evidence="3" id="KW-0645">Protease</keyword>
<keyword evidence="3" id="KW-0378">Hydrolase</keyword>
<dbReference type="OrthoDB" id="9805801at2"/>
<keyword evidence="1" id="KW-0812">Transmembrane</keyword>
<feature type="transmembrane region" description="Helical" evidence="1">
    <location>
        <begin position="21"/>
        <end position="39"/>
    </location>
</feature>
<dbReference type="InterPro" id="IPR003675">
    <property type="entry name" value="Rce1/LyrA-like_dom"/>
</dbReference>